<dbReference type="Proteomes" id="UP001500393">
    <property type="component" value="Unassembled WGS sequence"/>
</dbReference>
<accession>A0ABP4QP05</accession>
<evidence type="ECO:0000313" key="1">
    <source>
        <dbReference type="EMBL" id="GAA1615906.1"/>
    </source>
</evidence>
<protein>
    <submittedName>
        <fullName evidence="1">Uncharacterized protein</fullName>
    </submittedName>
</protein>
<evidence type="ECO:0000313" key="2">
    <source>
        <dbReference type="Proteomes" id="UP001500393"/>
    </source>
</evidence>
<name>A0ABP4QP05_9ACTN</name>
<gene>
    <name evidence="1" type="ORF">GCM10009789_82460</name>
</gene>
<sequence>MFPALAPHSMEQTVETVVLITKGRHPQIMALTDSKLAELYQAQTDAGAT</sequence>
<keyword evidence="2" id="KW-1185">Reference proteome</keyword>
<comment type="caution">
    <text evidence="1">The sequence shown here is derived from an EMBL/GenBank/DDBJ whole genome shotgun (WGS) entry which is preliminary data.</text>
</comment>
<reference evidence="2" key="1">
    <citation type="journal article" date="2019" name="Int. J. Syst. Evol. Microbiol.">
        <title>The Global Catalogue of Microorganisms (GCM) 10K type strain sequencing project: providing services to taxonomists for standard genome sequencing and annotation.</title>
        <authorList>
            <consortium name="The Broad Institute Genomics Platform"/>
            <consortium name="The Broad Institute Genome Sequencing Center for Infectious Disease"/>
            <person name="Wu L."/>
            <person name="Ma J."/>
        </authorList>
    </citation>
    <scope>NUCLEOTIDE SEQUENCE [LARGE SCALE GENOMIC DNA]</scope>
    <source>
        <strain evidence="2">JCM 14969</strain>
    </source>
</reference>
<organism evidence="1 2">
    <name type="scientific">Kribbella sancticallisti</name>
    <dbReference type="NCBI Taxonomy" id="460087"/>
    <lineage>
        <taxon>Bacteria</taxon>
        <taxon>Bacillati</taxon>
        <taxon>Actinomycetota</taxon>
        <taxon>Actinomycetes</taxon>
        <taxon>Propionibacteriales</taxon>
        <taxon>Kribbellaceae</taxon>
        <taxon>Kribbella</taxon>
    </lineage>
</organism>
<proteinExistence type="predicted"/>
<dbReference type="EMBL" id="BAAAOS010000064">
    <property type="protein sequence ID" value="GAA1615906.1"/>
    <property type="molecule type" value="Genomic_DNA"/>
</dbReference>